<dbReference type="Pfam" id="PF00535">
    <property type="entry name" value="Glycos_transf_2"/>
    <property type="match status" value="1"/>
</dbReference>
<protein>
    <recommendedName>
        <fullName evidence="1">Glycosyltransferase 2-like domain-containing protein</fullName>
    </recommendedName>
</protein>
<dbReference type="InterPro" id="IPR029044">
    <property type="entry name" value="Nucleotide-diphossugar_trans"/>
</dbReference>
<dbReference type="PANTHER" id="PTHR43685:SF2">
    <property type="entry name" value="GLYCOSYLTRANSFERASE 2-LIKE DOMAIN-CONTAINING PROTEIN"/>
    <property type="match status" value="1"/>
</dbReference>
<dbReference type="InterPro" id="IPR001173">
    <property type="entry name" value="Glyco_trans_2-like"/>
</dbReference>
<evidence type="ECO:0000259" key="1">
    <source>
        <dbReference type="Pfam" id="PF00535"/>
    </source>
</evidence>
<reference evidence="2 3" key="1">
    <citation type="journal article" date="2019" name="Int. J. Syst. Evol. Microbiol.">
        <title>The Global Catalogue of Microorganisms (GCM) 10K type strain sequencing project: providing services to taxonomists for standard genome sequencing and annotation.</title>
        <authorList>
            <consortium name="The Broad Institute Genomics Platform"/>
            <consortium name="The Broad Institute Genome Sequencing Center for Infectious Disease"/>
            <person name="Wu L."/>
            <person name="Ma J."/>
        </authorList>
    </citation>
    <scope>NUCLEOTIDE SEQUENCE [LARGE SCALE GENOMIC DNA]</scope>
    <source>
        <strain evidence="2 3">JCM 14900</strain>
    </source>
</reference>
<proteinExistence type="predicted"/>
<dbReference type="EMBL" id="BAAAOF010000002">
    <property type="protein sequence ID" value="GAA1919434.1"/>
    <property type="molecule type" value="Genomic_DNA"/>
</dbReference>
<dbReference type="RefSeq" id="WP_248146052.1">
    <property type="nucleotide sequence ID" value="NZ_BAAAOF010000002.1"/>
</dbReference>
<evidence type="ECO:0000313" key="3">
    <source>
        <dbReference type="Proteomes" id="UP001501343"/>
    </source>
</evidence>
<dbReference type="Proteomes" id="UP001501343">
    <property type="component" value="Unassembled WGS sequence"/>
</dbReference>
<name>A0ABN2PE43_9MICO</name>
<dbReference type="SUPFAM" id="SSF53448">
    <property type="entry name" value="Nucleotide-diphospho-sugar transferases"/>
    <property type="match status" value="1"/>
</dbReference>
<comment type="caution">
    <text evidence="2">The sequence shown here is derived from an EMBL/GenBank/DDBJ whole genome shotgun (WGS) entry which is preliminary data.</text>
</comment>
<gene>
    <name evidence="2" type="ORF">GCM10009775_10000</name>
</gene>
<evidence type="ECO:0000313" key="2">
    <source>
        <dbReference type="EMBL" id="GAA1919434.1"/>
    </source>
</evidence>
<dbReference type="Gene3D" id="3.90.550.10">
    <property type="entry name" value="Spore Coat Polysaccharide Biosynthesis Protein SpsA, Chain A"/>
    <property type="match status" value="1"/>
</dbReference>
<accession>A0ABN2PE43</accession>
<dbReference type="PANTHER" id="PTHR43685">
    <property type="entry name" value="GLYCOSYLTRANSFERASE"/>
    <property type="match status" value="1"/>
</dbReference>
<organism evidence="2 3">
    <name type="scientific">Microbacterium aoyamense</name>
    <dbReference type="NCBI Taxonomy" id="344166"/>
    <lineage>
        <taxon>Bacteria</taxon>
        <taxon>Bacillati</taxon>
        <taxon>Actinomycetota</taxon>
        <taxon>Actinomycetes</taxon>
        <taxon>Micrococcales</taxon>
        <taxon>Microbacteriaceae</taxon>
        <taxon>Microbacterium</taxon>
    </lineage>
</organism>
<sequence length="303" mass="33406">MENHAQPLVSVVVATNRVGPYLREALESVAAQTWPRIEVVVVDDGSPEPDAVESAARVVAGARVLHIPASGVAVARNIGVAATTGEYLVFLDDDDRWRPERIERHLAAMADAPDVVVTYCGMQTIDSAGEKVLVPADQVQVASRLDVARRRTGIILPNVVMRRDAFFTVGGFHSRLRLAQDFDLILRLAEYGDFLFVPETLVDYRASTQNVTRRYRELTAFIRQILTVHELSASARGDAELSAALQESLRKNDRFAWWSAGRAAKASLGERKPAAAFGAMWWALRTAPSGLFDGLRRRITGDR</sequence>
<dbReference type="CDD" id="cd00761">
    <property type="entry name" value="Glyco_tranf_GTA_type"/>
    <property type="match status" value="1"/>
</dbReference>
<keyword evidence="3" id="KW-1185">Reference proteome</keyword>
<feature type="domain" description="Glycosyltransferase 2-like" evidence="1">
    <location>
        <begin position="11"/>
        <end position="133"/>
    </location>
</feature>
<dbReference type="InterPro" id="IPR050834">
    <property type="entry name" value="Glycosyltransf_2"/>
</dbReference>